<keyword evidence="1" id="KW-0472">Membrane</keyword>
<dbReference type="PANTHER" id="PTHR36833:SF1">
    <property type="entry name" value="INTEGRAL MEMBRANE TRANSPORT PROTEIN"/>
    <property type="match status" value="1"/>
</dbReference>
<dbReference type="EMBL" id="FOJI01000013">
    <property type="protein sequence ID" value="SEW37509.1"/>
    <property type="molecule type" value="Genomic_DNA"/>
</dbReference>
<feature type="transmembrane region" description="Helical" evidence="1">
    <location>
        <begin position="240"/>
        <end position="262"/>
    </location>
</feature>
<feature type="transmembrane region" description="Helical" evidence="1">
    <location>
        <begin position="112"/>
        <end position="140"/>
    </location>
</feature>
<dbReference type="STRING" id="99656.SAMN05421659_11342"/>
<dbReference type="AlphaFoldDB" id="A0A1I0R9P9"/>
<reference evidence="2 3" key="1">
    <citation type="submission" date="2016-10" db="EMBL/GenBank/DDBJ databases">
        <authorList>
            <person name="de Groot N.N."/>
        </authorList>
    </citation>
    <scope>NUCLEOTIDE SEQUENCE [LARGE SCALE GENOMIC DNA]</scope>
    <source>
        <strain evidence="2 3">DSM 9179</strain>
    </source>
</reference>
<feature type="transmembrane region" description="Helical" evidence="1">
    <location>
        <begin position="152"/>
        <end position="173"/>
    </location>
</feature>
<evidence type="ECO:0000256" key="1">
    <source>
        <dbReference type="SAM" id="Phobius"/>
    </source>
</evidence>
<evidence type="ECO:0000313" key="2">
    <source>
        <dbReference type="EMBL" id="SEW37509.1"/>
    </source>
</evidence>
<dbReference type="InterPro" id="IPR010390">
    <property type="entry name" value="ABC-2_transporter-like"/>
</dbReference>
<feature type="transmembrane region" description="Helical" evidence="1">
    <location>
        <begin position="33"/>
        <end position="55"/>
    </location>
</feature>
<dbReference type="OrthoDB" id="9788195at2"/>
<dbReference type="RefSeq" id="WP_092455653.1">
    <property type="nucleotide sequence ID" value="NZ_FOJI01000013.1"/>
</dbReference>
<feature type="transmembrane region" description="Helical" evidence="1">
    <location>
        <begin position="67"/>
        <end position="92"/>
    </location>
</feature>
<organism evidence="2 3">
    <name type="scientific">[Clostridium] fimetarium</name>
    <dbReference type="NCBI Taxonomy" id="99656"/>
    <lineage>
        <taxon>Bacteria</taxon>
        <taxon>Bacillati</taxon>
        <taxon>Bacillota</taxon>
        <taxon>Clostridia</taxon>
        <taxon>Lachnospirales</taxon>
        <taxon>Lachnospiraceae</taxon>
    </lineage>
</organism>
<dbReference type="PANTHER" id="PTHR36833">
    <property type="entry name" value="SLR0610 PROTEIN-RELATED"/>
    <property type="match status" value="1"/>
</dbReference>
<keyword evidence="1" id="KW-1133">Transmembrane helix</keyword>
<dbReference type="Proteomes" id="UP000199701">
    <property type="component" value="Unassembled WGS sequence"/>
</dbReference>
<keyword evidence="3" id="KW-1185">Reference proteome</keyword>
<dbReference type="Pfam" id="PF06182">
    <property type="entry name" value="ABC2_membrane_6"/>
    <property type="match status" value="1"/>
</dbReference>
<evidence type="ECO:0000313" key="3">
    <source>
        <dbReference type="Proteomes" id="UP000199701"/>
    </source>
</evidence>
<keyword evidence="1" id="KW-0812">Transmembrane</keyword>
<sequence>MKIYIKFLLHYLDVTRVCIRIALLTIIEYPSSILGWLLSNPIQFIVGFATIQFVVQEFGQVNGWNYGQLAFLYGLSVITHALSMIFFVQGWFMGYFVLEGEFDRYLTRPLSVLYQFFFTHINVFGLTDLVPGILVFGYGCYKVGFQWNIQNIIILLALLVGATLIRGGIYILIGTTSFFTRSTNDFGQYTQEIFDKTTMYPISMYPENIQFILTYLIPVGWVSFYPVSDLLGIQSTYAQFPGTIGLTFLIGILVMIVAGLFFNFGLKKYESAGN</sequence>
<feature type="transmembrane region" description="Helical" evidence="1">
    <location>
        <begin position="209"/>
        <end position="228"/>
    </location>
</feature>
<proteinExistence type="predicted"/>
<gene>
    <name evidence="2" type="ORF">SAMN05421659_11342</name>
</gene>
<accession>A0A1I0R9P9</accession>
<feature type="transmembrane region" description="Helical" evidence="1">
    <location>
        <begin position="7"/>
        <end position="27"/>
    </location>
</feature>
<name>A0A1I0R9P9_9FIRM</name>
<protein>
    <submittedName>
        <fullName evidence="2">ABC-2 type transport system permease protein</fullName>
    </submittedName>
</protein>